<dbReference type="PIRSF" id="PIRSF500210">
    <property type="entry name" value="FBPtase"/>
    <property type="match status" value="1"/>
</dbReference>
<feature type="binding site" evidence="9">
    <location>
        <begin position="124"/>
        <end position="127"/>
    </location>
    <ligand>
        <name>substrate</name>
    </ligand>
</feature>
<feature type="domain" description="Fructose-1-6-bisphosphatase class 1 C-terminal" evidence="12">
    <location>
        <begin position="200"/>
        <end position="333"/>
    </location>
</feature>
<dbReference type="GO" id="GO:0042132">
    <property type="term" value="F:fructose 1,6-bisphosphate 1-phosphatase activity"/>
    <property type="evidence" value="ECO:0007669"/>
    <property type="project" value="UniProtKB-UniRule"/>
</dbReference>
<dbReference type="Pfam" id="PF00316">
    <property type="entry name" value="FBPase"/>
    <property type="match status" value="1"/>
</dbReference>
<dbReference type="InterPro" id="IPR044015">
    <property type="entry name" value="FBPase_C_dom"/>
</dbReference>
<dbReference type="EC" id="3.1.3.11" evidence="9"/>
<organism evidence="13 14">
    <name type="scientific">Hansschlegelia plantiphila</name>
    <dbReference type="NCBI Taxonomy" id="374655"/>
    <lineage>
        <taxon>Bacteria</taxon>
        <taxon>Pseudomonadati</taxon>
        <taxon>Pseudomonadota</taxon>
        <taxon>Alphaproteobacteria</taxon>
        <taxon>Hyphomicrobiales</taxon>
        <taxon>Methylopilaceae</taxon>
        <taxon>Hansschlegelia</taxon>
    </lineage>
</organism>
<dbReference type="Pfam" id="PF18913">
    <property type="entry name" value="FBPase_C"/>
    <property type="match status" value="1"/>
</dbReference>
<gene>
    <name evidence="13" type="primary">fbp_2</name>
    <name evidence="9" type="synonym">fbp</name>
    <name evidence="13" type="ORF">GCM10008179_28090</name>
</gene>
<comment type="caution">
    <text evidence="9">Lacks conserved residue(s) required for the propagation of feature annotation.</text>
</comment>
<dbReference type="GO" id="GO:0006094">
    <property type="term" value="P:gluconeogenesis"/>
    <property type="evidence" value="ECO:0007669"/>
    <property type="project" value="UniProtKB-UniRule"/>
</dbReference>
<evidence type="ECO:0000259" key="12">
    <source>
        <dbReference type="Pfam" id="PF18913"/>
    </source>
</evidence>
<keyword evidence="5 9" id="KW-0479">Metal-binding</keyword>
<dbReference type="CDD" id="cd00354">
    <property type="entry name" value="FBPase"/>
    <property type="match status" value="1"/>
</dbReference>
<reference evidence="13" key="2">
    <citation type="submission" date="2023-01" db="EMBL/GenBank/DDBJ databases">
        <authorList>
            <person name="Sun Q."/>
            <person name="Evtushenko L."/>
        </authorList>
    </citation>
    <scope>NUCLEOTIDE SEQUENCE</scope>
    <source>
        <strain evidence="13">VKM B-2347</strain>
    </source>
</reference>
<keyword evidence="6 9" id="KW-0378">Hydrolase</keyword>
<evidence type="ECO:0000256" key="10">
    <source>
        <dbReference type="RuleBase" id="RU000508"/>
    </source>
</evidence>
<feature type="binding site" evidence="9">
    <location>
        <position position="123"/>
    </location>
    <ligand>
        <name>Mg(2+)</name>
        <dbReference type="ChEBI" id="CHEBI:18420"/>
        <label>1</label>
    </ligand>
</feature>
<dbReference type="InterPro" id="IPR033391">
    <property type="entry name" value="FBPase_N"/>
</dbReference>
<evidence type="ECO:0000256" key="8">
    <source>
        <dbReference type="ARBA" id="ARBA00023277"/>
    </source>
</evidence>
<evidence type="ECO:0000256" key="3">
    <source>
        <dbReference type="ARBA" id="ARBA00010941"/>
    </source>
</evidence>
<dbReference type="GO" id="GO:0006002">
    <property type="term" value="P:fructose 6-phosphate metabolic process"/>
    <property type="evidence" value="ECO:0007669"/>
    <property type="project" value="TreeGrafter"/>
</dbReference>
<feature type="binding site" evidence="9">
    <location>
        <position position="121"/>
    </location>
    <ligand>
        <name>Mg(2+)</name>
        <dbReference type="ChEBI" id="CHEBI:18420"/>
        <label>2</label>
    </ligand>
</feature>
<dbReference type="Gene3D" id="3.30.540.10">
    <property type="entry name" value="Fructose-1,6-Bisphosphatase, subunit A, domain 1"/>
    <property type="match status" value="1"/>
</dbReference>
<dbReference type="Proteomes" id="UP001143372">
    <property type="component" value="Unassembled WGS sequence"/>
</dbReference>
<dbReference type="EMBL" id="BSFI01000020">
    <property type="protein sequence ID" value="GLK69171.1"/>
    <property type="molecule type" value="Genomic_DNA"/>
</dbReference>
<dbReference type="PRINTS" id="PR00115">
    <property type="entry name" value="F16BPHPHTASE"/>
</dbReference>
<dbReference type="GO" id="GO:0006000">
    <property type="term" value="P:fructose metabolic process"/>
    <property type="evidence" value="ECO:0007669"/>
    <property type="project" value="TreeGrafter"/>
</dbReference>
<comment type="similarity">
    <text evidence="3 9 10">Belongs to the FBPase class 1 family.</text>
</comment>
<sequence>MMMRNASPETPVADHKTLDAFLDGWAGTDPTRVAVSRAVLGVCEAGRAIAAIVGRGALEDAMGAQTHLTNAGGDAQKALDVRTHDIVVEALRKQPVSRVGSEEAAEEVVLDESAPVAVAIDPLDGSSNIENNVSIGTLFGVLPEAGADTFTQPGSAQIAAGFVVYGPATALVLTVGEGTHAFMLDHVSGAFLRTHQDIQIPKSATEYAINASNQRHWDEPMRAYVADCLAGAEGPREKNFNMRWVGSLVADIFRILVRGGVYLYPGDGREGYAQGRLRLVYECNPIAMICEQAGGAATDGRTRILDIKPAKLHVRSPLVAGSAEEVERIARYYADRPSKGASPLFAKRGLFLA</sequence>
<dbReference type="NCBIfam" id="NF006780">
    <property type="entry name" value="PRK09293.1-4"/>
    <property type="match status" value="1"/>
</dbReference>
<accession>A0A9W6J3P0</accession>
<evidence type="ECO:0000256" key="6">
    <source>
        <dbReference type="ARBA" id="ARBA00022801"/>
    </source>
</evidence>
<proteinExistence type="inferred from homology"/>
<feature type="binding site" evidence="9">
    <location>
        <position position="282"/>
    </location>
    <ligand>
        <name>Mg(2+)</name>
        <dbReference type="ChEBI" id="CHEBI:18420"/>
        <label>2</label>
    </ligand>
</feature>
<evidence type="ECO:0000313" key="13">
    <source>
        <dbReference type="EMBL" id="GLK69171.1"/>
    </source>
</evidence>
<feature type="domain" description="Fructose-1-6-bisphosphatase class I N-terminal" evidence="11">
    <location>
        <begin position="42"/>
        <end position="195"/>
    </location>
</feature>
<comment type="pathway">
    <text evidence="2">Carbohydrate biosynthesis; Calvin cycle.</text>
</comment>
<comment type="caution">
    <text evidence="13">The sequence shown here is derived from an EMBL/GenBank/DDBJ whole genome shotgun (WGS) entry which is preliminary data.</text>
</comment>
<dbReference type="Gene3D" id="3.40.190.80">
    <property type="match status" value="1"/>
</dbReference>
<feature type="binding site" evidence="9">
    <location>
        <begin position="262"/>
        <end position="264"/>
    </location>
    <ligand>
        <name>substrate</name>
    </ligand>
</feature>
<feature type="binding site" evidence="9">
    <location>
        <position position="124"/>
    </location>
    <ligand>
        <name>Mg(2+)</name>
        <dbReference type="ChEBI" id="CHEBI:18420"/>
        <label>2</label>
    </ligand>
</feature>
<comment type="catalytic activity">
    <reaction evidence="1 9">
        <text>beta-D-fructose 1,6-bisphosphate + H2O = beta-D-fructose 6-phosphate + phosphate</text>
        <dbReference type="Rhea" id="RHEA:11064"/>
        <dbReference type="ChEBI" id="CHEBI:15377"/>
        <dbReference type="ChEBI" id="CHEBI:32966"/>
        <dbReference type="ChEBI" id="CHEBI:43474"/>
        <dbReference type="ChEBI" id="CHEBI:57634"/>
        <dbReference type="EC" id="3.1.3.11"/>
    </reaction>
</comment>
<dbReference type="HAMAP" id="MF_01855">
    <property type="entry name" value="FBPase_class1"/>
    <property type="match status" value="1"/>
</dbReference>
<dbReference type="AlphaFoldDB" id="A0A9W6J3P0"/>
<evidence type="ECO:0000256" key="2">
    <source>
        <dbReference type="ARBA" id="ARBA00005215"/>
    </source>
</evidence>
<comment type="subcellular location">
    <subcellularLocation>
        <location evidence="9">Cytoplasm</location>
    </subcellularLocation>
</comment>
<name>A0A9W6J3P0_9HYPH</name>
<dbReference type="FunFam" id="3.40.190.80:FF:000011">
    <property type="entry name" value="Fructose-1,6-bisphosphatase class 1"/>
    <property type="match status" value="1"/>
</dbReference>
<dbReference type="PROSITE" id="PS00124">
    <property type="entry name" value="FBPASE"/>
    <property type="match status" value="1"/>
</dbReference>
<evidence type="ECO:0000256" key="4">
    <source>
        <dbReference type="ARBA" id="ARBA00022490"/>
    </source>
</evidence>
<protein>
    <recommendedName>
        <fullName evidence="9">Fructose-1,6-bisphosphatase class 1</fullName>
        <shortName evidence="9">FBPase class 1</shortName>
        <ecNumber evidence="9">3.1.3.11</ecNumber>
    </recommendedName>
    <alternativeName>
        <fullName evidence="9">D-fructose-1,6-bisphosphate 1-phosphohydrolase class 1</fullName>
    </alternativeName>
</protein>
<comment type="subunit">
    <text evidence="9">Homotetramer.</text>
</comment>
<evidence type="ECO:0000256" key="7">
    <source>
        <dbReference type="ARBA" id="ARBA00022842"/>
    </source>
</evidence>
<evidence type="ECO:0000259" key="11">
    <source>
        <dbReference type="Pfam" id="PF00316"/>
    </source>
</evidence>
<evidence type="ECO:0000313" key="14">
    <source>
        <dbReference type="Proteomes" id="UP001143372"/>
    </source>
</evidence>
<reference evidence="13" key="1">
    <citation type="journal article" date="2014" name="Int. J. Syst. Evol. Microbiol.">
        <title>Complete genome sequence of Corynebacterium casei LMG S-19264T (=DSM 44701T), isolated from a smear-ripened cheese.</title>
        <authorList>
            <consortium name="US DOE Joint Genome Institute (JGI-PGF)"/>
            <person name="Walter F."/>
            <person name="Albersmeier A."/>
            <person name="Kalinowski J."/>
            <person name="Ruckert C."/>
        </authorList>
    </citation>
    <scope>NUCLEOTIDE SEQUENCE</scope>
    <source>
        <strain evidence="13">VKM B-2347</strain>
    </source>
</reference>
<feature type="binding site" evidence="9">
    <location>
        <position position="102"/>
    </location>
    <ligand>
        <name>Mg(2+)</name>
        <dbReference type="ChEBI" id="CHEBI:18420"/>
        <label>1</label>
    </ligand>
</feature>
<dbReference type="GO" id="GO:0005986">
    <property type="term" value="P:sucrose biosynthetic process"/>
    <property type="evidence" value="ECO:0007669"/>
    <property type="project" value="TreeGrafter"/>
</dbReference>
<feature type="binding site" evidence="9">
    <location>
        <position position="121"/>
    </location>
    <ligand>
        <name>Mg(2+)</name>
        <dbReference type="ChEBI" id="CHEBI:18420"/>
        <label>1</label>
    </ligand>
</feature>
<dbReference type="PANTHER" id="PTHR11556:SF35">
    <property type="entry name" value="SEDOHEPTULOSE-1,7-BISPHOSPHATASE, CHLOROPLASTIC"/>
    <property type="match status" value="1"/>
</dbReference>
<evidence type="ECO:0000256" key="9">
    <source>
        <dbReference type="HAMAP-Rule" id="MF_01855"/>
    </source>
</evidence>
<dbReference type="GO" id="GO:0030388">
    <property type="term" value="P:fructose 1,6-bisphosphate metabolic process"/>
    <property type="evidence" value="ECO:0007669"/>
    <property type="project" value="TreeGrafter"/>
</dbReference>
<comment type="cofactor">
    <cofactor evidence="9">
        <name>Mg(2+)</name>
        <dbReference type="ChEBI" id="CHEBI:18420"/>
    </cofactor>
    <text evidence="9">Binds 2 magnesium ions per subunit.</text>
</comment>
<dbReference type="SUPFAM" id="SSF56655">
    <property type="entry name" value="Carbohydrate phosphatase"/>
    <property type="match status" value="1"/>
</dbReference>
<evidence type="ECO:0000256" key="5">
    <source>
        <dbReference type="ARBA" id="ARBA00022723"/>
    </source>
</evidence>
<dbReference type="InterPro" id="IPR028343">
    <property type="entry name" value="FBPtase"/>
</dbReference>
<feature type="binding site" evidence="9">
    <location>
        <position position="210"/>
    </location>
    <ligand>
        <name>substrate</name>
    </ligand>
</feature>
<dbReference type="NCBIfam" id="NF006779">
    <property type="entry name" value="PRK09293.1-3"/>
    <property type="match status" value="1"/>
</dbReference>
<dbReference type="PANTHER" id="PTHR11556">
    <property type="entry name" value="FRUCTOSE-1,6-BISPHOSPHATASE-RELATED"/>
    <property type="match status" value="1"/>
</dbReference>
<dbReference type="GO" id="GO:0005829">
    <property type="term" value="C:cytosol"/>
    <property type="evidence" value="ECO:0007669"/>
    <property type="project" value="TreeGrafter"/>
</dbReference>
<dbReference type="GO" id="GO:0000287">
    <property type="term" value="F:magnesium ion binding"/>
    <property type="evidence" value="ECO:0007669"/>
    <property type="project" value="UniProtKB-UniRule"/>
</dbReference>
<keyword evidence="4 9" id="KW-0963">Cytoplasm</keyword>
<dbReference type="InterPro" id="IPR020548">
    <property type="entry name" value="Fructose_bisphosphatase_AS"/>
</dbReference>
<keyword evidence="14" id="KW-1185">Reference proteome</keyword>
<keyword evidence="7 9" id="KW-0460">Magnesium</keyword>
<evidence type="ECO:0000256" key="1">
    <source>
        <dbReference type="ARBA" id="ARBA00001273"/>
    </source>
</evidence>
<dbReference type="PIRSF" id="PIRSF000904">
    <property type="entry name" value="FBPtase_SBPase"/>
    <property type="match status" value="1"/>
</dbReference>
<keyword evidence="8 9" id="KW-0119">Carbohydrate metabolism</keyword>
<dbReference type="InterPro" id="IPR000146">
    <property type="entry name" value="FBPase_class-1"/>
</dbReference>